<evidence type="ECO:0000259" key="15">
    <source>
        <dbReference type="Pfam" id="PF07715"/>
    </source>
</evidence>
<keyword evidence="6" id="KW-0408">Iron</keyword>
<feature type="signal peptide" evidence="13">
    <location>
        <begin position="1"/>
        <end position="28"/>
    </location>
</feature>
<accession>A0A7C3C5Q6</accession>
<organism evidence="16">
    <name type="scientific">Hellea balneolensis</name>
    <dbReference type="NCBI Taxonomy" id="287478"/>
    <lineage>
        <taxon>Bacteria</taxon>
        <taxon>Pseudomonadati</taxon>
        <taxon>Pseudomonadota</taxon>
        <taxon>Alphaproteobacteria</taxon>
        <taxon>Maricaulales</taxon>
        <taxon>Robiginitomaculaceae</taxon>
        <taxon>Hellea</taxon>
    </lineage>
</organism>
<keyword evidence="2 11" id="KW-0813">Transport</keyword>
<dbReference type="PANTHER" id="PTHR32552:SF81">
    <property type="entry name" value="TONB-DEPENDENT OUTER MEMBRANE RECEPTOR"/>
    <property type="match status" value="1"/>
</dbReference>
<dbReference type="EMBL" id="DRMN01000374">
    <property type="protein sequence ID" value="HFB55403.1"/>
    <property type="molecule type" value="Genomic_DNA"/>
</dbReference>
<evidence type="ECO:0000256" key="1">
    <source>
        <dbReference type="ARBA" id="ARBA00004571"/>
    </source>
</evidence>
<keyword evidence="3 11" id="KW-1134">Transmembrane beta strand</keyword>
<comment type="caution">
    <text evidence="16">The sequence shown here is derived from an EMBL/GenBank/DDBJ whole genome shotgun (WGS) entry which is preliminary data.</text>
</comment>
<evidence type="ECO:0000256" key="6">
    <source>
        <dbReference type="ARBA" id="ARBA00023004"/>
    </source>
</evidence>
<proteinExistence type="inferred from homology"/>
<dbReference type="PROSITE" id="PS52016">
    <property type="entry name" value="TONB_DEPENDENT_REC_3"/>
    <property type="match status" value="1"/>
</dbReference>
<evidence type="ECO:0000256" key="9">
    <source>
        <dbReference type="ARBA" id="ARBA00023136"/>
    </source>
</evidence>
<comment type="similarity">
    <text evidence="11 12">Belongs to the TonB-dependent receptor family.</text>
</comment>
<dbReference type="Pfam" id="PF00593">
    <property type="entry name" value="TonB_dep_Rec_b-barrel"/>
    <property type="match status" value="1"/>
</dbReference>
<evidence type="ECO:0000256" key="11">
    <source>
        <dbReference type="PROSITE-ProRule" id="PRU01360"/>
    </source>
</evidence>
<evidence type="ECO:0000256" key="7">
    <source>
        <dbReference type="ARBA" id="ARBA00023065"/>
    </source>
</evidence>
<evidence type="ECO:0000256" key="8">
    <source>
        <dbReference type="ARBA" id="ARBA00023077"/>
    </source>
</evidence>
<dbReference type="GO" id="GO:0006826">
    <property type="term" value="P:iron ion transport"/>
    <property type="evidence" value="ECO:0007669"/>
    <property type="project" value="UniProtKB-KW"/>
</dbReference>
<dbReference type="Proteomes" id="UP000886042">
    <property type="component" value="Unassembled WGS sequence"/>
</dbReference>
<dbReference type="InterPro" id="IPR039426">
    <property type="entry name" value="TonB-dep_rcpt-like"/>
</dbReference>
<feature type="chain" id="PRO_5027973755" evidence="13">
    <location>
        <begin position="29"/>
        <end position="480"/>
    </location>
</feature>
<dbReference type="GO" id="GO:0009279">
    <property type="term" value="C:cell outer membrane"/>
    <property type="evidence" value="ECO:0007669"/>
    <property type="project" value="UniProtKB-SubCell"/>
</dbReference>
<dbReference type="InterPro" id="IPR000531">
    <property type="entry name" value="Beta-barrel_TonB"/>
</dbReference>
<keyword evidence="13" id="KW-0732">Signal</keyword>
<evidence type="ECO:0000256" key="10">
    <source>
        <dbReference type="ARBA" id="ARBA00023237"/>
    </source>
</evidence>
<evidence type="ECO:0000313" key="16">
    <source>
        <dbReference type="EMBL" id="HFB55403.1"/>
    </source>
</evidence>
<comment type="subcellular location">
    <subcellularLocation>
        <location evidence="1 11">Cell outer membrane</location>
        <topology evidence="1 11">Multi-pass membrane protein</topology>
    </subcellularLocation>
</comment>
<keyword evidence="8 12" id="KW-0798">TonB box</keyword>
<dbReference type="PANTHER" id="PTHR32552">
    <property type="entry name" value="FERRICHROME IRON RECEPTOR-RELATED"/>
    <property type="match status" value="1"/>
</dbReference>
<evidence type="ECO:0000256" key="12">
    <source>
        <dbReference type="RuleBase" id="RU003357"/>
    </source>
</evidence>
<name>A0A7C3C5Q6_9PROT</name>
<reference evidence="16" key="1">
    <citation type="journal article" date="2020" name="mSystems">
        <title>Genome- and Community-Level Interaction Insights into Carbon Utilization and Element Cycling Functions of Hydrothermarchaeota in Hydrothermal Sediment.</title>
        <authorList>
            <person name="Zhou Z."/>
            <person name="Liu Y."/>
            <person name="Xu W."/>
            <person name="Pan J."/>
            <person name="Luo Z.H."/>
            <person name="Li M."/>
        </authorList>
    </citation>
    <scope>NUCLEOTIDE SEQUENCE [LARGE SCALE GENOMIC DNA]</scope>
    <source>
        <strain evidence="16">HyVt-489</strain>
    </source>
</reference>
<dbReference type="AlphaFoldDB" id="A0A7C3C5Q6"/>
<protein>
    <submittedName>
        <fullName evidence="16">TonB-dependent receptor</fullName>
    </submittedName>
</protein>
<evidence type="ECO:0000256" key="13">
    <source>
        <dbReference type="SAM" id="SignalP"/>
    </source>
</evidence>
<gene>
    <name evidence="16" type="ORF">ENJ46_05710</name>
</gene>
<feature type="domain" description="TonB-dependent receptor plug" evidence="15">
    <location>
        <begin position="52"/>
        <end position="161"/>
    </location>
</feature>
<dbReference type="SUPFAM" id="SSF56935">
    <property type="entry name" value="Porins"/>
    <property type="match status" value="1"/>
</dbReference>
<keyword evidence="9 11" id="KW-0472">Membrane</keyword>
<evidence type="ECO:0000259" key="14">
    <source>
        <dbReference type="Pfam" id="PF00593"/>
    </source>
</evidence>
<dbReference type="Pfam" id="PF07715">
    <property type="entry name" value="Plug"/>
    <property type="match status" value="1"/>
</dbReference>
<dbReference type="InterPro" id="IPR012910">
    <property type="entry name" value="Plug_dom"/>
</dbReference>
<dbReference type="InterPro" id="IPR036942">
    <property type="entry name" value="Beta-barrel_TonB_sf"/>
</dbReference>
<keyword evidence="7" id="KW-0406">Ion transport</keyword>
<feature type="non-terminal residue" evidence="16">
    <location>
        <position position="480"/>
    </location>
</feature>
<evidence type="ECO:0000256" key="2">
    <source>
        <dbReference type="ARBA" id="ARBA00022448"/>
    </source>
</evidence>
<keyword evidence="5 11" id="KW-0812">Transmembrane</keyword>
<dbReference type="Gene3D" id="2.40.170.20">
    <property type="entry name" value="TonB-dependent receptor, beta-barrel domain"/>
    <property type="match status" value="1"/>
</dbReference>
<keyword evidence="16" id="KW-0675">Receptor</keyword>
<evidence type="ECO:0000256" key="3">
    <source>
        <dbReference type="ARBA" id="ARBA00022452"/>
    </source>
</evidence>
<evidence type="ECO:0000256" key="4">
    <source>
        <dbReference type="ARBA" id="ARBA00022496"/>
    </source>
</evidence>
<evidence type="ECO:0000256" key="5">
    <source>
        <dbReference type="ARBA" id="ARBA00022692"/>
    </source>
</evidence>
<sequence length="480" mass="51825">MHKTLLLKGMSGCALSVFLLSTAHLARAQSSVDILKDEIIVTATKKAGGENVQDVPISITAYGADQLNALQVRDIAGLSFKMPNVALDDIGTARGTANFAIRGLGVNSSIPSIDPAVGVFVDGMYLGINGGVIFDTFDLESIEVLRGPQGVLFGRNVTGGAVLINTADPSYEKSIKGKFAVESGLRGSGINSYAMGSVTGPIIEDKLAAKLAVYYNKDKGWFKNILPTGGTEDFGESETFIVRPSVTFDAGFFGNFILKFEHGESNGDGPAGQSHRNGSGVDGQIVNFSRESFDLSIDERGLTDVNWNQFIGESNMDVSFGNGTITSIFTWREFNQAGTSDIDSTPAFLFHADFETDQTQKSNELRYSGRFNDNLDVTAGLYYFQQDIDYAEGRRILGGALTQDGGGVQDHRTYGIFAQFDYDVNDQFSVNAGIRYTDEKKDVTVASLFANTNSPCNIIDGTCPFDFTDSIKFTNWAPTV</sequence>
<feature type="domain" description="TonB-dependent receptor-like beta-barrel" evidence="14">
    <location>
        <begin position="301"/>
        <end position="444"/>
    </location>
</feature>
<keyword evidence="10 11" id="KW-0998">Cell outer membrane</keyword>
<keyword evidence="4" id="KW-0410">Iron transport</keyword>